<feature type="domain" description="Acyltransferase 3" evidence="2">
    <location>
        <begin position="11"/>
        <end position="321"/>
    </location>
</feature>
<keyword evidence="1" id="KW-1133">Transmembrane helix</keyword>
<evidence type="ECO:0000256" key="1">
    <source>
        <dbReference type="SAM" id="Phobius"/>
    </source>
</evidence>
<dbReference type="InterPro" id="IPR050879">
    <property type="entry name" value="Acyltransferase_3"/>
</dbReference>
<proteinExistence type="predicted"/>
<feature type="transmembrane region" description="Helical" evidence="1">
    <location>
        <begin position="55"/>
        <end position="74"/>
    </location>
</feature>
<sequence length="671" mass="74416">MLYHLWPNSFSGGFVGVDVFFVVSGFLITGHLYRELAQTGRISLPKFWARRVMRLLPLAFTVLVFSLVAMLLFLPQTVWSMNVRQLLGSLFYVENWVLASDSVDYMAADNEPSLVQHYWSLSIEEQFYILLPLIFVGMYVLSKNRGTQLEQEQRARRVIIWSLAAIIILSFVFSVGFTNYNPAQAYFVTPTRFWEFAIGGLLAMLPATSRIPVAWQNALGWSGIVAIVIAGLLYSGETPFPGYTALLPVIGAALFIRYGSHHTGTGVYWWASLRPSVRMGDWSYAIYLWHWPLIIVATYQLDPFVWYHKLVIIVVTFVLSAASQKLIEDPLRRAKPFKVPRRAFTLMASNMALIGAVTFITPQLLAPETHEEIAISDCVGADAFLANCEDPGTSGEPKIPATQVQQEAEEPTYPECNIPDGYTDFDRSDCSLGAPEDSADLKVAVIGDSHARAWLPLFDELGKENNWNIQGYTKSGCTPVPLSSAAPETSGSGRDAADACAEFVADSSEEFQQDADLDVIVTAASPTDRTFYDEDGRSSEATTSQAVADMWATWADADKEVVVMGEVPHFNDINVPTCIASNPGQLVEECSQSADDLIGDRGTILTDTAQHQESSVNFYDPTAGLCDEERCYSMVGGLITRYDHHHLSSDFARSYSADFMRFLKEHEVSNA</sequence>
<dbReference type="EMBL" id="LXEY01000116">
    <property type="protein sequence ID" value="OAV51200.1"/>
    <property type="molecule type" value="Genomic_DNA"/>
</dbReference>
<name>A0A1B7LUQ3_9MICC</name>
<dbReference type="GO" id="GO:0016020">
    <property type="term" value="C:membrane"/>
    <property type="evidence" value="ECO:0007669"/>
    <property type="project" value="TreeGrafter"/>
</dbReference>
<dbReference type="STRING" id="1837282.A6F49_02100"/>
<dbReference type="GO" id="GO:0016747">
    <property type="term" value="F:acyltransferase activity, transferring groups other than amino-acyl groups"/>
    <property type="evidence" value="ECO:0007669"/>
    <property type="project" value="InterPro"/>
</dbReference>
<keyword evidence="1" id="KW-0812">Transmembrane</keyword>
<evidence type="ECO:0008006" key="6">
    <source>
        <dbReference type="Google" id="ProtNLM"/>
    </source>
</evidence>
<feature type="transmembrane region" description="Helical" evidence="1">
    <location>
        <begin position="12"/>
        <end position="34"/>
    </location>
</feature>
<dbReference type="Proteomes" id="UP000078292">
    <property type="component" value="Unassembled WGS sequence"/>
</dbReference>
<dbReference type="PANTHER" id="PTHR23028">
    <property type="entry name" value="ACETYLTRANSFERASE"/>
    <property type="match status" value="1"/>
</dbReference>
<dbReference type="Pfam" id="PF19040">
    <property type="entry name" value="SGNH"/>
    <property type="match status" value="1"/>
</dbReference>
<evidence type="ECO:0000313" key="5">
    <source>
        <dbReference type="Proteomes" id="UP000078292"/>
    </source>
</evidence>
<dbReference type="InterPro" id="IPR043968">
    <property type="entry name" value="SGNH"/>
</dbReference>
<keyword evidence="5" id="KW-1185">Reference proteome</keyword>
<reference evidence="4 5" key="1">
    <citation type="submission" date="2016-04" db="EMBL/GenBank/DDBJ databases">
        <title>First whole genome shotgun sequence of the bacterium Enteractinococcus sp. strain UASWS1574.</title>
        <authorList>
            <person name="Crovadore J."/>
            <person name="Chablais R."/>
            <person name="Lefort F."/>
        </authorList>
    </citation>
    <scope>NUCLEOTIDE SEQUENCE [LARGE SCALE GENOMIC DNA]</scope>
    <source>
        <strain evidence="4 5">UASWS1574</strain>
    </source>
</reference>
<feature type="transmembrane region" description="Helical" evidence="1">
    <location>
        <begin position="217"/>
        <end position="234"/>
    </location>
</feature>
<evidence type="ECO:0000313" key="4">
    <source>
        <dbReference type="EMBL" id="OAV51200.1"/>
    </source>
</evidence>
<evidence type="ECO:0000259" key="3">
    <source>
        <dbReference type="Pfam" id="PF19040"/>
    </source>
</evidence>
<feature type="transmembrane region" description="Helical" evidence="1">
    <location>
        <begin position="183"/>
        <end position="205"/>
    </location>
</feature>
<evidence type="ECO:0000259" key="2">
    <source>
        <dbReference type="Pfam" id="PF01757"/>
    </source>
</evidence>
<keyword evidence="1" id="KW-0472">Membrane</keyword>
<protein>
    <recommendedName>
        <fullName evidence="6">Acyltransferase</fullName>
    </recommendedName>
</protein>
<feature type="transmembrane region" description="Helical" evidence="1">
    <location>
        <begin position="343"/>
        <end position="365"/>
    </location>
</feature>
<dbReference type="PANTHER" id="PTHR23028:SF53">
    <property type="entry name" value="ACYL_TRANSF_3 DOMAIN-CONTAINING PROTEIN"/>
    <property type="match status" value="1"/>
</dbReference>
<comment type="caution">
    <text evidence="4">The sequence shown here is derived from an EMBL/GenBank/DDBJ whole genome shotgun (WGS) entry which is preliminary data.</text>
</comment>
<dbReference type="GO" id="GO:0009103">
    <property type="term" value="P:lipopolysaccharide biosynthetic process"/>
    <property type="evidence" value="ECO:0007669"/>
    <property type="project" value="TreeGrafter"/>
</dbReference>
<organism evidence="4 5">
    <name type="scientific">Enteractinococcus helveticum</name>
    <dbReference type="NCBI Taxonomy" id="1837282"/>
    <lineage>
        <taxon>Bacteria</taxon>
        <taxon>Bacillati</taxon>
        <taxon>Actinomycetota</taxon>
        <taxon>Actinomycetes</taxon>
        <taxon>Micrococcales</taxon>
        <taxon>Micrococcaceae</taxon>
    </lineage>
</organism>
<dbReference type="Pfam" id="PF01757">
    <property type="entry name" value="Acyl_transf_3"/>
    <property type="match status" value="1"/>
</dbReference>
<feature type="transmembrane region" description="Helical" evidence="1">
    <location>
        <begin position="281"/>
        <end position="299"/>
    </location>
</feature>
<accession>A0A1B7LUQ3</accession>
<feature type="transmembrane region" description="Helical" evidence="1">
    <location>
        <begin position="305"/>
        <end position="322"/>
    </location>
</feature>
<feature type="domain" description="SGNH" evidence="3">
    <location>
        <begin position="416"/>
        <end position="659"/>
    </location>
</feature>
<dbReference type="InterPro" id="IPR002656">
    <property type="entry name" value="Acyl_transf_3_dom"/>
</dbReference>
<dbReference type="AlphaFoldDB" id="A0A1B7LUQ3"/>
<gene>
    <name evidence="4" type="ORF">A6F49_02100</name>
</gene>
<feature type="transmembrane region" description="Helical" evidence="1">
    <location>
        <begin position="158"/>
        <end position="177"/>
    </location>
</feature>
<feature type="transmembrane region" description="Helical" evidence="1">
    <location>
        <begin position="240"/>
        <end position="260"/>
    </location>
</feature>